<keyword evidence="1 5" id="KW-0349">Heme</keyword>
<evidence type="ECO:0000256" key="6">
    <source>
        <dbReference type="RuleBase" id="RU000461"/>
    </source>
</evidence>
<dbReference type="Pfam" id="PF00067">
    <property type="entry name" value="p450"/>
    <property type="match status" value="1"/>
</dbReference>
<dbReference type="InterPro" id="IPR050651">
    <property type="entry name" value="Plant_Cytochrome_P450_Monoox"/>
</dbReference>
<dbReference type="PANTHER" id="PTHR47947:SF9">
    <property type="entry name" value="CYTOCHROME P450 CYP81L6"/>
    <property type="match status" value="1"/>
</dbReference>
<proteinExistence type="inferred from homology"/>
<dbReference type="PROSITE" id="PS00086">
    <property type="entry name" value="CYTOCHROME_P450"/>
    <property type="match status" value="1"/>
</dbReference>
<dbReference type="PRINTS" id="PR00463">
    <property type="entry name" value="EP450I"/>
</dbReference>
<evidence type="ECO:0000313" key="8">
    <source>
        <dbReference type="Proteomes" id="UP001341281"/>
    </source>
</evidence>
<evidence type="ECO:0000313" key="7">
    <source>
        <dbReference type="EMBL" id="WVZ50336.1"/>
    </source>
</evidence>
<dbReference type="InterPro" id="IPR001128">
    <property type="entry name" value="Cyt_P450"/>
</dbReference>
<dbReference type="PANTHER" id="PTHR47947">
    <property type="entry name" value="CYTOCHROME P450 82C3-RELATED"/>
    <property type="match status" value="1"/>
</dbReference>
<evidence type="ECO:0000256" key="2">
    <source>
        <dbReference type="ARBA" id="ARBA00022723"/>
    </source>
</evidence>
<dbReference type="GO" id="GO:0016705">
    <property type="term" value="F:oxidoreductase activity, acting on paired donors, with incorporation or reduction of molecular oxygen"/>
    <property type="evidence" value="ECO:0007669"/>
    <property type="project" value="InterPro"/>
</dbReference>
<reference evidence="7 8" key="1">
    <citation type="submission" date="2024-02" db="EMBL/GenBank/DDBJ databases">
        <title>High-quality chromosome-scale genome assembly of Pensacola bahiagrass (Paspalum notatum Flugge var. saurae).</title>
        <authorList>
            <person name="Vega J.M."/>
            <person name="Podio M."/>
            <person name="Orjuela J."/>
            <person name="Siena L.A."/>
            <person name="Pessino S.C."/>
            <person name="Combes M.C."/>
            <person name="Mariac C."/>
            <person name="Albertini E."/>
            <person name="Pupilli F."/>
            <person name="Ortiz J.P.A."/>
            <person name="Leblanc O."/>
        </authorList>
    </citation>
    <scope>NUCLEOTIDE SEQUENCE [LARGE SCALE GENOMIC DNA]</scope>
    <source>
        <strain evidence="7">R1</strain>
        <tissue evidence="7">Leaf</tissue>
    </source>
</reference>
<comment type="cofactor">
    <cofactor evidence="5">
        <name>heme</name>
        <dbReference type="ChEBI" id="CHEBI:30413"/>
    </cofactor>
</comment>
<keyword evidence="4 5" id="KW-0408">Iron</keyword>
<dbReference type="InterPro" id="IPR017972">
    <property type="entry name" value="Cyt_P450_CS"/>
</dbReference>
<sequence>MDTISTIVFATLFLPPLVAVAVVQMLRQRPRQTGHVKTPPEPTAIPVVGHLHILLKKPLHRTLADIAARHGDVFCLRFGASRALVVSSAAAAKLCLGELDTAFADRPRLPSGKILSYDWSTMGHANYGPFWRQVRRTTTTEILSAERLHYFADVHVQQARAMARRLCCVAALRSGGRALVDIKARVSEMLFNVLLDMICTRSSRGDEQDETGEVSEEARNFMAMAEETIELTLTAWDFLPAQVRWLDVDGVGRRLQRLQANRTRFLQRMVEEHRETVNKGAQVARNTMVRALLELQKEDPKACTDKLIHSMCISALEAGTLGTEYTIEWAMTLLLNCPRVMKKARDEIDECDGTPKRLLEAADVPRLPYLRCIILETLRLYPVVPLLVPRESSADCTVCGFHIPKGTMLLVNTFVVHRDPRAWDDPETFLPERFEDGRNNQAGKMTMSFGMGRRRCPAENLGMQLASLALGTMIQCFDWERVGTELVDMSEGSGLTMSKKVPLKAICQPRASMVDLLSVL</sequence>
<dbReference type="InterPro" id="IPR002401">
    <property type="entry name" value="Cyt_P450_E_grp-I"/>
</dbReference>
<name>A0AAQ3PIJ3_PASNO</name>
<keyword evidence="8" id="KW-1185">Reference proteome</keyword>
<dbReference type="SUPFAM" id="SSF48264">
    <property type="entry name" value="Cytochrome P450"/>
    <property type="match status" value="1"/>
</dbReference>
<dbReference type="AlphaFoldDB" id="A0AAQ3PIJ3"/>
<keyword evidence="3 6" id="KW-0560">Oxidoreductase</keyword>
<dbReference type="PRINTS" id="PR00385">
    <property type="entry name" value="P450"/>
</dbReference>
<protein>
    <submittedName>
        <fullName evidence="7">Uncharacterized protein</fullName>
    </submittedName>
</protein>
<evidence type="ECO:0000256" key="1">
    <source>
        <dbReference type="ARBA" id="ARBA00022617"/>
    </source>
</evidence>
<comment type="similarity">
    <text evidence="6">Belongs to the cytochrome P450 family.</text>
</comment>
<gene>
    <name evidence="7" type="ORF">U9M48_001596</name>
</gene>
<dbReference type="GO" id="GO:0005506">
    <property type="term" value="F:iron ion binding"/>
    <property type="evidence" value="ECO:0007669"/>
    <property type="project" value="InterPro"/>
</dbReference>
<dbReference type="EMBL" id="CP144745">
    <property type="protein sequence ID" value="WVZ50336.1"/>
    <property type="molecule type" value="Genomic_DNA"/>
</dbReference>
<evidence type="ECO:0000256" key="3">
    <source>
        <dbReference type="ARBA" id="ARBA00023002"/>
    </source>
</evidence>
<evidence type="ECO:0000256" key="4">
    <source>
        <dbReference type="ARBA" id="ARBA00023004"/>
    </source>
</evidence>
<keyword evidence="2 5" id="KW-0479">Metal-binding</keyword>
<accession>A0AAQ3PIJ3</accession>
<keyword evidence="6" id="KW-0503">Monooxygenase</keyword>
<dbReference type="GO" id="GO:0020037">
    <property type="term" value="F:heme binding"/>
    <property type="evidence" value="ECO:0007669"/>
    <property type="project" value="InterPro"/>
</dbReference>
<dbReference type="InterPro" id="IPR036396">
    <property type="entry name" value="Cyt_P450_sf"/>
</dbReference>
<dbReference type="Gene3D" id="1.10.630.10">
    <property type="entry name" value="Cytochrome P450"/>
    <property type="match status" value="1"/>
</dbReference>
<dbReference type="FunFam" id="1.10.630.10:FF:000026">
    <property type="entry name" value="Cytochrome P450 82C4"/>
    <property type="match status" value="1"/>
</dbReference>
<organism evidence="7 8">
    <name type="scientific">Paspalum notatum var. saurae</name>
    <dbReference type="NCBI Taxonomy" id="547442"/>
    <lineage>
        <taxon>Eukaryota</taxon>
        <taxon>Viridiplantae</taxon>
        <taxon>Streptophyta</taxon>
        <taxon>Embryophyta</taxon>
        <taxon>Tracheophyta</taxon>
        <taxon>Spermatophyta</taxon>
        <taxon>Magnoliopsida</taxon>
        <taxon>Liliopsida</taxon>
        <taxon>Poales</taxon>
        <taxon>Poaceae</taxon>
        <taxon>PACMAD clade</taxon>
        <taxon>Panicoideae</taxon>
        <taxon>Andropogonodae</taxon>
        <taxon>Paspaleae</taxon>
        <taxon>Paspalinae</taxon>
        <taxon>Paspalum</taxon>
    </lineage>
</organism>
<feature type="binding site" description="axial binding residue" evidence="5">
    <location>
        <position position="456"/>
    </location>
    <ligand>
        <name>heme</name>
        <dbReference type="ChEBI" id="CHEBI:30413"/>
    </ligand>
    <ligandPart>
        <name>Fe</name>
        <dbReference type="ChEBI" id="CHEBI:18248"/>
    </ligandPart>
</feature>
<dbReference type="Proteomes" id="UP001341281">
    <property type="component" value="Chromosome 01"/>
</dbReference>
<evidence type="ECO:0000256" key="5">
    <source>
        <dbReference type="PIRSR" id="PIRSR602401-1"/>
    </source>
</evidence>
<dbReference type="GO" id="GO:0004497">
    <property type="term" value="F:monooxygenase activity"/>
    <property type="evidence" value="ECO:0007669"/>
    <property type="project" value="UniProtKB-KW"/>
</dbReference>